<organism evidence="7 8">
    <name type="scientific">Nocardiopsis flavescens</name>
    <dbReference type="NCBI Taxonomy" id="758803"/>
    <lineage>
        <taxon>Bacteria</taxon>
        <taxon>Bacillati</taxon>
        <taxon>Actinomycetota</taxon>
        <taxon>Actinomycetes</taxon>
        <taxon>Streptosporangiales</taxon>
        <taxon>Nocardiopsidaceae</taxon>
        <taxon>Nocardiopsis</taxon>
    </lineage>
</organism>
<evidence type="ECO:0000256" key="3">
    <source>
        <dbReference type="ARBA" id="ARBA00022989"/>
    </source>
</evidence>
<keyword evidence="3 5" id="KW-1133">Transmembrane helix</keyword>
<dbReference type="STRING" id="758803.SAMN05421803_11697"/>
<dbReference type="InterPro" id="IPR020846">
    <property type="entry name" value="MFS_dom"/>
</dbReference>
<dbReference type="InterPro" id="IPR053160">
    <property type="entry name" value="MFS_DHA3_Transporter"/>
</dbReference>
<feature type="domain" description="Major facilitator superfamily (MFS) profile" evidence="6">
    <location>
        <begin position="1"/>
        <end position="395"/>
    </location>
</feature>
<dbReference type="Gene3D" id="1.20.1250.20">
    <property type="entry name" value="MFS general substrate transporter like domains"/>
    <property type="match status" value="1"/>
</dbReference>
<reference evidence="7 8" key="1">
    <citation type="submission" date="2016-11" db="EMBL/GenBank/DDBJ databases">
        <authorList>
            <person name="Jaros S."/>
            <person name="Januszkiewicz K."/>
            <person name="Wedrychowicz H."/>
        </authorList>
    </citation>
    <scope>NUCLEOTIDE SEQUENCE [LARGE SCALE GENOMIC DNA]</scope>
    <source>
        <strain evidence="7 8">CGMCC 4.5723</strain>
    </source>
</reference>
<keyword evidence="4 5" id="KW-0472">Membrane</keyword>
<comment type="subcellular location">
    <subcellularLocation>
        <location evidence="1">Cell membrane</location>
        <topology evidence="1">Multi-pass membrane protein</topology>
    </subcellularLocation>
</comment>
<dbReference type="SUPFAM" id="SSF103473">
    <property type="entry name" value="MFS general substrate transporter"/>
    <property type="match status" value="1"/>
</dbReference>
<feature type="transmembrane region" description="Helical" evidence="5">
    <location>
        <begin position="146"/>
        <end position="165"/>
    </location>
</feature>
<sequence>MHPGEPPPRPPLLRRYALFSLGATTADFAFGAVFITVLLDRGTDPGTLGALIAVSTLFGLVAEAPSGALGDRYGHRRLLSVGLVVWGAGFALFGWADALAPTLAGAVLWAVGFHLHTGTLTALVVNRVGVRDRTARVARVTRWGQVASRLGGVAGAASVMVAGTWLSADLLVLAAGVLLVALGLAAPLAFPPAPGRPGTSVAGLLRESAAALAGRRFVPLAVTVVGLTLAKVVLVICWQPLVAREYGGDVRFNGLVLLGMSLALAAGAACSRFADHRRPHLWTPLGTVATTVPLFLAAWGALPLLVGLVLAEFLLGLALALFSAWEHLMYSDAARNTLFSVMSFLGLAVVGAAYAVFGWAWEAWGIETAMSALLGLAVAIAAAVVPLAFAFPESRRFFDPGAAGGTAREREAGAVE</sequence>
<dbReference type="CDD" id="cd06174">
    <property type="entry name" value="MFS"/>
    <property type="match status" value="1"/>
</dbReference>
<feature type="transmembrane region" description="Helical" evidence="5">
    <location>
        <begin position="337"/>
        <end position="357"/>
    </location>
</feature>
<dbReference type="AlphaFoldDB" id="A0A1M6R0I8"/>
<keyword evidence="8" id="KW-1185">Reference proteome</keyword>
<name>A0A1M6R0I8_9ACTN</name>
<evidence type="ECO:0000259" key="6">
    <source>
        <dbReference type="PROSITE" id="PS50850"/>
    </source>
</evidence>
<dbReference type="GO" id="GO:0005886">
    <property type="term" value="C:plasma membrane"/>
    <property type="evidence" value="ECO:0007669"/>
    <property type="project" value="UniProtKB-SubCell"/>
</dbReference>
<keyword evidence="2 5" id="KW-0812">Transmembrane</keyword>
<feature type="transmembrane region" description="Helical" evidence="5">
    <location>
        <begin position="171"/>
        <end position="190"/>
    </location>
</feature>
<evidence type="ECO:0000256" key="4">
    <source>
        <dbReference type="ARBA" id="ARBA00023136"/>
    </source>
</evidence>
<gene>
    <name evidence="7" type="ORF">SAMN05421803_11697</name>
</gene>
<evidence type="ECO:0000256" key="1">
    <source>
        <dbReference type="ARBA" id="ARBA00004651"/>
    </source>
</evidence>
<feature type="transmembrane region" description="Helical" evidence="5">
    <location>
        <begin position="217"/>
        <end position="242"/>
    </location>
</feature>
<feature type="transmembrane region" description="Helical" evidence="5">
    <location>
        <begin position="305"/>
        <end position="325"/>
    </location>
</feature>
<dbReference type="InterPro" id="IPR011701">
    <property type="entry name" value="MFS"/>
</dbReference>
<dbReference type="RefSeq" id="WP_073381484.1">
    <property type="nucleotide sequence ID" value="NZ_FQZK01000016.1"/>
</dbReference>
<feature type="transmembrane region" description="Helical" evidence="5">
    <location>
        <begin position="45"/>
        <end position="66"/>
    </location>
</feature>
<evidence type="ECO:0000313" key="8">
    <source>
        <dbReference type="Proteomes" id="UP000184452"/>
    </source>
</evidence>
<feature type="transmembrane region" description="Helical" evidence="5">
    <location>
        <begin position="254"/>
        <end position="274"/>
    </location>
</feature>
<feature type="transmembrane region" description="Helical" evidence="5">
    <location>
        <begin position="281"/>
        <end position="299"/>
    </location>
</feature>
<feature type="transmembrane region" description="Helical" evidence="5">
    <location>
        <begin position="369"/>
        <end position="391"/>
    </location>
</feature>
<dbReference type="Pfam" id="PF07690">
    <property type="entry name" value="MFS_1"/>
    <property type="match status" value="1"/>
</dbReference>
<dbReference type="PANTHER" id="PTHR23530">
    <property type="entry name" value="TRANSPORT PROTEIN-RELATED"/>
    <property type="match status" value="1"/>
</dbReference>
<feature type="transmembrane region" description="Helical" evidence="5">
    <location>
        <begin position="102"/>
        <end position="125"/>
    </location>
</feature>
<dbReference type="OrthoDB" id="8596007at2"/>
<dbReference type="PANTHER" id="PTHR23530:SF1">
    <property type="entry name" value="PERMEASE, MAJOR FACILITATOR SUPERFAMILY-RELATED"/>
    <property type="match status" value="1"/>
</dbReference>
<dbReference type="GO" id="GO:0022857">
    <property type="term" value="F:transmembrane transporter activity"/>
    <property type="evidence" value="ECO:0007669"/>
    <property type="project" value="InterPro"/>
</dbReference>
<evidence type="ECO:0000256" key="2">
    <source>
        <dbReference type="ARBA" id="ARBA00022692"/>
    </source>
</evidence>
<feature type="transmembrane region" description="Helical" evidence="5">
    <location>
        <begin position="16"/>
        <end position="39"/>
    </location>
</feature>
<dbReference type="EMBL" id="FQZK01000016">
    <property type="protein sequence ID" value="SHK25837.1"/>
    <property type="molecule type" value="Genomic_DNA"/>
</dbReference>
<evidence type="ECO:0000256" key="5">
    <source>
        <dbReference type="SAM" id="Phobius"/>
    </source>
</evidence>
<feature type="transmembrane region" description="Helical" evidence="5">
    <location>
        <begin position="78"/>
        <end position="96"/>
    </location>
</feature>
<accession>A0A1M6R0I8</accession>
<dbReference type="Proteomes" id="UP000184452">
    <property type="component" value="Unassembled WGS sequence"/>
</dbReference>
<dbReference type="InterPro" id="IPR036259">
    <property type="entry name" value="MFS_trans_sf"/>
</dbReference>
<dbReference type="PROSITE" id="PS50850">
    <property type="entry name" value="MFS"/>
    <property type="match status" value="1"/>
</dbReference>
<protein>
    <submittedName>
        <fullName evidence="7">Predicted arabinose efflux permease, MFS family</fullName>
    </submittedName>
</protein>
<proteinExistence type="predicted"/>
<evidence type="ECO:0000313" key="7">
    <source>
        <dbReference type="EMBL" id="SHK25837.1"/>
    </source>
</evidence>